<dbReference type="AlphaFoldDB" id="I3TU98"/>
<evidence type="ECO:0000259" key="2">
    <source>
        <dbReference type="Pfam" id="PF11575"/>
    </source>
</evidence>
<evidence type="ECO:0000313" key="3">
    <source>
        <dbReference type="EMBL" id="AFK56336.1"/>
    </source>
</evidence>
<dbReference type="InterPro" id="IPR008090">
    <property type="entry name" value="Fe_iron_reduct"/>
</dbReference>
<feature type="domain" description="Aerobactin siderophore biosynthesis IucA/IucC-like C-terminal" evidence="1">
    <location>
        <begin position="67"/>
        <end position="219"/>
    </location>
</feature>
<dbReference type="PRINTS" id="PR01714">
    <property type="entry name" value="2FE2SRDCTASE"/>
</dbReference>
<dbReference type="EMBL" id="CP003238">
    <property type="protein sequence ID" value="AFK56336.1"/>
    <property type="molecule type" value="Genomic_DNA"/>
</dbReference>
<dbReference type="Pfam" id="PF06276">
    <property type="entry name" value="FhuF"/>
    <property type="match status" value="1"/>
</dbReference>
<dbReference type="HOGENOM" id="CLU_088228_1_0_5"/>
<feature type="domain" description="Ferric siderophore reductase C-terminal" evidence="2">
    <location>
        <begin position="224"/>
        <end position="244"/>
    </location>
</feature>
<dbReference type="Pfam" id="PF11575">
    <property type="entry name" value="FhuF_C"/>
    <property type="match status" value="1"/>
</dbReference>
<organism evidence="3 4">
    <name type="scientific">Tistrella mobilis (strain KA081020-065)</name>
    <dbReference type="NCBI Taxonomy" id="1110502"/>
    <lineage>
        <taxon>Bacteria</taxon>
        <taxon>Pseudomonadati</taxon>
        <taxon>Pseudomonadota</taxon>
        <taxon>Alphaproteobacteria</taxon>
        <taxon>Geminicoccales</taxon>
        <taxon>Geminicoccaceae</taxon>
        <taxon>Tistrella</taxon>
    </lineage>
</organism>
<dbReference type="NCBIfam" id="TIGR03951">
    <property type="entry name" value="Fe_III_red_FhuF"/>
    <property type="match status" value="1"/>
</dbReference>
<gene>
    <name evidence="3" type="primary">fhuF</name>
    <name evidence="3" type="ordered locus">TMO_b0328</name>
</gene>
<evidence type="ECO:0000259" key="1">
    <source>
        <dbReference type="Pfam" id="PF06276"/>
    </source>
</evidence>
<evidence type="ECO:0000313" key="4">
    <source>
        <dbReference type="Proteomes" id="UP000005258"/>
    </source>
</evidence>
<keyword evidence="4" id="KW-1185">Reference proteome</keyword>
<proteinExistence type="predicted"/>
<dbReference type="KEGG" id="tmo:TMO_b0328"/>
<dbReference type="InterPro" id="IPR022770">
    <property type="entry name" value="IucA/IucC-like_C"/>
</dbReference>
<dbReference type="RefSeq" id="WP_014753088.1">
    <property type="nucleotide sequence ID" value="NC_017966.1"/>
</dbReference>
<dbReference type="GO" id="GO:0051537">
    <property type="term" value="F:2 iron, 2 sulfur cluster binding"/>
    <property type="evidence" value="ECO:0007669"/>
    <property type="project" value="InterPro"/>
</dbReference>
<dbReference type="Proteomes" id="UP000005258">
    <property type="component" value="Plasmid pTM2"/>
</dbReference>
<sequence length="256" mass="26616">MIPALLPLDPFLTGDYAAHRDSFAMAGVGEAGAGEAGVPLADAAAVGAALTAFTAPLGPARRVAAVSQWTKSYFAVLTVPSVAATLLLDCDLPLSPEGGITMVLGENGRPAGFRLPGDARPLGPDRLGTACGFTRFSGLIDDHLAAIIPVFATAGGVPQRMIWSNAADYLDRAARMLVPLASAWPGREAASAGLQSLLATPDRPDGSPNLLHEPVRLMNGLRTRKVCCLRYAMPGEDFCGSCPKRRRAEAARAARG</sequence>
<reference evidence="3 4" key="1">
    <citation type="journal article" date="2012" name="J. Am. Chem. Soc.">
        <title>Bacterial biosynthesis and maturation of the didemnin anti-cancer agents.</title>
        <authorList>
            <person name="Xu Y."/>
            <person name="Kersten R.D."/>
            <person name="Nam S.J."/>
            <person name="Lu L."/>
            <person name="Al-Suwailem A.M."/>
            <person name="Zheng H."/>
            <person name="Fenical W."/>
            <person name="Dorrestein P.C."/>
            <person name="Moore B.S."/>
            <person name="Qian P.Y."/>
        </authorList>
    </citation>
    <scope>NUCLEOTIDE SEQUENCE [LARGE SCALE GENOMIC DNA]</scope>
    <source>
        <strain evidence="3 4">KA081020-065</strain>
    </source>
</reference>
<accession>I3TU98</accession>
<dbReference type="GO" id="GO:0003824">
    <property type="term" value="F:catalytic activity"/>
    <property type="evidence" value="ECO:0007669"/>
    <property type="project" value="UniProtKB-ARBA"/>
</dbReference>
<geneLocation type="plasmid" evidence="3 4">
    <name>pTM2</name>
</geneLocation>
<name>I3TU98_TISMK</name>
<dbReference type="InterPro" id="IPR024726">
    <property type="entry name" value="FhuF_C"/>
</dbReference>
<keyword evidence="3" id="KW-0614">Plasmid</keyword>
<protein>
    <submittedName>
        <fullName evidence="3">Ferric iron reductase protein</fullName>
    </submittedName>
</protein>